<evidence type="ECO:0000259" key="8">
    <source>
        <dbReference type="SMART" id="SM00091"/>
    </source>
</evidence>
<dbReference type="PANTHER" id="PTHR41523">
    <property type="entry name" value="TWO-COMPONENT SYSTEM SENSOR PROTEIN"/>
    <property type="match status" value="1"/>
</dbReference>
<dbReference type="Gene3D" id="3.30.565.10">
    <property type="entry name" value="Histidine kinase-like ATPase, C-terminal domain"/>
    <property type="match status" value="1"/>
</dbReference>
<dbReference type="SUPFAM" id="SSF55785">
    <property type="entry name" value="PYP-like sensor domain (PAS domain)"/>
    <property type="match status" value="1"/>
</dbReference>
<feature type="domain" description="Histidine kinase/HSP90-like ATPase" evidence="9">
    <location>
        <begin position="281"/>
        <end position="372"/>
    </location>
</feature>
<evidence type="ECO:0000256" key="1">
    <source>
        <dbReference type="ARBA" id="ARBA00000085"/>
    </source>
</evidence>
<keyword evidence="6 10" id="KW-0418">Kinase</keyword>
<reference evidence="10" key="1">
    <citation type="submission" date="2016-01" db="EMBL/GenBank/DDBJ databases">
        <authorList>
            <person name="Peeters C."/>
        </authorList>
    </citation>
    <scope>NUCLEOTIDE SEQUENCE</scope>
    <source>
        <strain evidence="10">LMG 29321</strain>
    </source>
</reference>
<evidence type="ECO:0000256" key="7">
    <source>
        <dbReference type="ARBA" id="ARBA00022840"/>
    </source>
</evidence>
<dbReference type="InterPro" id="IPR035965">
    <property type="entry name" value="PAS-like_dom_sf"/>
</dbReference>
<accession>A0A157ZN79</accession>
<keyword evidence="5" id="KW-0547">Nucleotide-binding</keyword>
<evidence type="ECO:0000313" key="11">
    <source>
        <dbReference type="Proteomes" id="UP000071859"/>
    </source>
</evidence>
<keyword evidence="7" id="KW-0067">ATP-binding</keyword>
<gene>
    <name evidence="10" type="ORF">AWB78_00767</name>
</gene>
<comment type="catalytic activity">
    <reaction evidence="1">
        <text>ATP + protein L-histidine = ADP + protein N-phospho-L-histidine.</text>
        <dbReference type="EC" id="2.7.13.3"/>
    </reaction>
</comment>
<dbReference type="InterPro" id="IPR036890">
    <property type="entry name" value="HATPase_C_sf"/>
</dbReference>
<dbReference type="Pfam" id="PF08448">
    <property type="entry name" value="PAS_4"/>
    <property type="match status" value="1"/>
</dbReference>
<evidence type="ECO:0000259" key="9">
    <source>
        <dbReference type="SMART" id="SM00387"/>
    </source>
</evidence>
<dbReference type="InterPro" id="IPR013656">
    <property type="entry name" value="PAS_4"/>
</dbReference>
<dbReference type="Pfam" id="PF07568">
    <property type="entry name" value="HisKA_2"/>
    <property type="match status" value="1"/>
</dbReference>
<dbReference type="InterPro" id="IPR000014">
    <property type="entry name" value="PAS"/>
</dbReference>
<evidence type="ECO:0000256" key="3">
    <source>
        <dbReference type="ARBA" id="ARBA00022553"/>
    </source>
</evidence>
<evidence type="ECO:0000256" key="2">
    <source>
        <dbReference type="ARBA" id="ARBA00012438"/>
    </source>
</evidence>
<dbReference type="EC" id="2.7.13.3" evidence="2"/>
<dbReference type="SMART" id="SM00091">
    <property type="entry name" value="PAS"/>
    <property type="match status" value="1"/>
</dbReference>
<dbReference type="GO" id="GO:0005524">
    <property type="term" value="F:ATP binding"/>
    <property type="evidence" value="ECO:0007669"/>
    <property type="project" value="UniProtKB-KW"/>
</dbReference>
<dbReference type="GO" id="GO:0004673">
    <property type="term" value="F:protein histidine kinase activity"/>
    <property type="evidence" value="ECO:0007669"/>
    <property type="project" value="UniProtKB-EC"/>
</dbReference>
<dbReference type="AlphaFoldDB" id="A0A157ZN79"/>
<dbReference type="OrthoDB" id="9767435at2"/>
<evidence type="ECO:0000256" key="5">
    <source>
        <dbReference type="ARBA" id="ARBA00022741"/>
    </source>
</evidence>
<dbReference type="Pfam" id="PF02518">
    <property type="entry name" value="HATPase_c"/>
    <property type="match status" value="1"/>
</dbReference>
<dbReference type="Gene3D" id="3.30.450.20">
    <property type="entry name" value="PAS domain"/>
    <property type="match status" value="1"/>
</dbReference>
<dbReference type="CDD" id="cd00130">
    <property type="entry name" value="PAS"/>
    <property type="match status" value="1"/>
</dbReference>
<proteinExistence type="predicted"/>
<organism evidence="10 11">
    <name type="scientific">Caballeronia calidae</name>
    <dbReference type="NCBI Taxonomy" id="1777139"/>
    <lineage>
        <taxon>Bacteria</taxon>
        <taxon>Pseudomonadati</taxon>
        <taxon>Pseudomonadota</taxon>
        <taxon>Betaproteobacteria</taxon>
        <taxon>Burkholderiales</taxon>
        <taxon>Burkholderiaceae</taxon>
        <taxon>Caballeronia</taxon>
    </lineage>
</organism>
<dbReference type="RefSeq" id="WP_062602375.1">
    <property type="nucleotide sequence ID" value="NZ_FCOX02000002.1"/>
</dbReference>
<dbReference type="InterPro" id="IPR011495">
    <property type="entry name" value="Sig_transdc_His_kin_sub2_dim/P"/>
</dbReference>
<dbReference type="SUPFAM" id="SSF55874">
    <property type="entry name" value="ATPase domain of HSP90 chaperone/DNA topoisomerase II/histidine kinase"/>
    <property type="match status" value="1"/>
</dbReference>
<evidence type="ECO:0000256" key="6">
    <source>
        <dbReference type="ARBA" id="ARBA00022777"/>
    </source>
</evidence>
<feature type="domain" description="PAS" evidence="8">
    <location>
        <begin position="9"/>
        <end position="75"/>
    </location>
</feature>
<evidence type="ECO:0000313" key="10">
    <source>
        <dbReference type="EMBL" id="SAK46953.1"/>
    </source>
</evidence>
<keyword evidence="3" id="KW-0597">Phosphoprotein</keyword>
<comment type="caution">
    <text evidence="10">The sequence shown here is derived from an EMBL/GenBank/DDBJ whole genome shotgun (WGS) entry which is preliminary data.</text>
</comment>
<name>A0A157ZN79_9BURK</name>
<dbReference type="InterPro" id="IPR003594">
    <property type="entry name" value="HATPase_dom"/>
</dbReference>
<protein>
    <recommendedName>
        <fullName evidence="2">histidine kinase</fullName>
        <ecNumber evidence="2">2.7.13.3</ecNumber>
    </recommendedName>
</protein>
<sequence>MESTDGSLPDFQALFQAGPDPYLVVDRDFRIVAVADAYLKATMTRRQDILGRHMFDVFPDNPDEIDATGVSNLRASFAQVLRSGVAHFMAVQKYDIREPSDTGSGSIFAEHYWQPANFPVLDDRARVRYIIHRVVDVTELHRLKNSSRDVQERLERDLYLRAREIEHGNELLRESLLQKETLLREIHHRVKNNLQVIAALLRLQAQHVTDQAAQTALSEMDGRIRAIADIHQTLYSSFDLARVDMSEFATQLAKNLLAVYGVDRERVRLQLEIASSSLDIGLAVPCGLILNELISNALKHAFPIGRRGTVVATLDEHAELLSVSDDGVGLGGGPAKVTLGMQLVHLLAEQIGAQVRVESERGTRVTVTRAAT</sequence>
<evidence type="ECO:0000256" key="4">
    <source>
        <dbReference type="ARBA" id="ARBA00022679"/>
    </source>
</evidence>
<keyword evidence="11" id="KW-1185">Reference proteome</keyword>
<dbReference type="SMART" id="SM00387">
    <property type="entry name" value="HATPase_c"/>
    <property type="match status" value="1"/>
</dbReference>
<dbReference type="EMBL" id="FCOX02000002">
    <property type="protein sequence ID" value="SAK46953.1"/>
    <property type="molecule type" value="Genomic_DNA"/>
</dbReference>
<keyword evidence="4" id="KW-0808">Transferase</keyword>
<dbReference type="PANTHER" id="PTHR41523:SF8">
    <property type="entry name" value="ETHYLENE RESPONSE SENSOR PROTEIN"/>
    <property type="match status" value="1"/>
</dbReference>
<dbReference type="Proteomes" id="UP000071859">
    <property type="component" value="Unassembled WGS sequence"/>
</dbReference>